<dbReference type="EMBL" id="JALBCA010000026">
    <property type="protein sequence ID" value="KAI2389117.1"/>
    <property type="molecule type" value="Genomic_DNA"/>
</dbReference>
<proteinExistence type="predicted"/>
<gene>
    <name evidence="1" type="ORF">LOY88_002275</name>
</gene>
<comment type="caution">
    <text evidence="1">The sequence shown here is derived from an EMBL/GenBank/DDBJ whole genome shotgun (WGS) entry which is preliminary data.</text>
</comment>
<protein>
    <submittedName>
        <fullName evidence="1">Uncharacterized protein</fullName>
    </submittedName>
</protein>
<reference evidence="1" key="1">
    <citation type="journal article" date="2022" name="bioRxiv">
        <title>Population genetic analysis of Ophidiomyces ophidiicola, the causative agent of snake fungal disease, indicates recent introductions to the USA.</title>
        <authorList>
            <person name="Ladner J.T."/>
            <person name="Palmer J.M."/>
            <person name="Ettinger C.L."/>
            <person name="Stajich J.E."/>
            <person name="Farrell T.M."/>
            <person name="Glorioso B.M."/>
            <person name="Lawson B."/>
            <person name="Price S.J."/>
            <person name="Stengle A.G."/>
            <person name="Grear D.A."/>
            <person name="Lorch J.M."/>
        </authorList>
    </citation>
    <scope>NUCLEOTIDE SEQUENCE</scope>
    <source>
        <strain evidence="1">NWHC 24266-5</strain>
    </source>
</reference>
<accession>A0ACB8V0D7</accession>
<name>A0ACB8V0D7_9EURO</name>
<sequence length="207" mass="22935">MAAEADDSFFLHPLQLDPTSKAISAPTSSQGSSLAAELDSLNTLHRALLNLDSPNVPPPPRPVNPKRSAQVSKLRDSANTAYRKSTIPEAIRLYTYAIDMALGRPPWEPLGLVREELAPLYANRAQAHMSQQEWAEGWIDAQLSIECNDETNTKAWWRGGKCLVEMGRWEEAVEWLQRGLEAEGIETDGGRELKTLMDDAQKGLARA</sequence>
<organism evidence="1">
    <name type="scientific">Ophidiomyces ophidiicola</name>
    <dbReference type="NCBI Taxonomy" id="1387563"/>
    <lineage>
        <taxon>Eukaryota</taxon>
        <taxon>Fungi</taxon>
        <taxon>Dikarya</taxon>
        <taxon>Ascomycota</taxon>
        <taxon>Pezizomycotina</taxon>
        <taxon>Eurotiomycetes</taxon>
        <taxon>Eurotiomycetidae</taxon>
        <taxon>Onygenales</taxon>
        <taxon>Onygenaceae</taxon>
        <taxon>Ophidiomyces</taxon>
    </lineage>
</organism>
<evidence type="ECO:0000313" key="1">
    <source>
        <dbReference type="EMBL" id="KAI2389117.1"/>
    </source>
</evidence>